<dbReference type="PANTHER" id="PTHR15414:SF0">
    <property type="entry name" value="ENDOPLASMIC RETICULUM LECTIN 1"/>
    <property type="match status" value="1"/>
</dbReference>
<dbReference type="Pfam" id="PF07915">
    <property type="entry name" value="PRKCSH"/>
    <property type="match status" value="1"/>
</dbReference>
<comment type="subcellular location">
    <subcellularLocation>
        <location evidence="1 7">Endoplasmic reticulum membrane</location>
        <topology evidence="1 7">Peripheral membrane protein</topology>
        <orientation evidence="1 7">Lumenal side</orientation>
    </subcellularLocation>
</comment>
<dbReference type="PROSITE" id="PS51914">
    <property type="entry name" value="MRH"/>
    <property type="match status" value="1"/>
</dbReference>
<organism evidence="11 12">
    <name type="scientific">Neocucurbitaria cava</name>
    <dbReference type="NCBI Taxonomy" id="798079"/>
    <lineage>
        <taxon>Eukaryota</taxon>
        <taxon>Fungi</taxon>
        <taxon>Dikarya</taxon>
        <taxon>Ascomycota</taxon>
        <taxon>Pezizomycotina</taxon>
        <taxon>Dothideomycetes</taxon>
        <taxon>Pleosporomycetidae</taxon>
        <taxon>Pleosporales</taxon>
        <taxon>Pleosporineae</taxon>
        <taxon>Cucurbitariaceae</taxon>
        <taxon>Neocucurbitaria</taxon>
    </lineage>
</organism>
<feature type="compositionally biased region" description="Basic and acidic residues" evidence="8">
    <location>
        <begin position="502"/>
        <end position="513"/>
    </location>
</feature>
<dbReference type="Gene3D" id="2.70.130.10">
    <property type="entry name" value="Mannose-6-phosphate receptor binding domain"/>
    <property type="match status" value="1"/>
</dbReference>
<comment type="caution">
    <text evidence="11">The sequence shown here is derived from an EMBL/GenBank/DDBJ whole genome shotgun (WGS) entry which is preliminary data.</text>
</comment>
<dbReference type="InterPro" id="IPR044865">
    <property type="entry name" value="MRH_dom"/>
</dbReference>
<feature type="chain" id="PRO_5040935644" description="Endoplasmic reticulum lectin" evidence="9">
    <location>
        <begin position="17"/>
        <end position="554"/>
    </location>
</feature>
<protein>
    <recommendedName>
        <fullName evidence="7">Endoplasmic reticulum lectin</fullName>
    </recommendedName>
    <alternativeName>
        <fullName evidence="7">Protein OS-9 homolog</fullName>
    </alternativeName>
</protein>
<feature type="region of interest" description="Disordered" evidence="8">
    <location>
        <begin position="216"/>
        <end position="248"/>
    </location>
</feature>
<evidence type="ECO:0000313" key="12">
    <source>
        <dbReference type="Proteomes" id="UP001140560"/>
    </source>
</evidence>
<evidence type="ECO:0000256" key="9">
    <source>
        <dbReference type="SAM" id="SignalP"/>
    </source>
</evidence>
<name>A0A9W8YAE7_9PLEO</name>
<feature type="domain" description="MRH" evidence="10">
    <location>
        <begin position="159"/>
        <end position="318"/>
    </location>
</feature>
<dbReference type="GO" id="GO:0030968">
    <property type="term" value="P:endoplasmic reticulum unfolded protein response"/>
    <property type="evidence" value="ECO:0007669"/>
    <property type="project" value="UniProtKB-UniRule"/>
</dbReference>
<dbReference type="SUPFAM" id="SSF50911">
    <property type="entry name" value="Mannose 6-phosphate receptor domain"/>
    <property type="match status" value="1"/>
</dbReference>
<dbReference type="AlphaFoldDB" id="A0A9W8YAE7"/>
<feature type="region of interest" description="Disordered" evidence="8">
    <location>
        <begin position="60"/>
        <end position="91"/>
    </location>
</feature>
<evidence type="ECO:0000259" key="10">
    <source>
        <dbReference type="PROSITE" id="PS51914"/>
    </source>
</evidence>
<evidence type="ECO:0000256" key="6">
    <source>
        <dbReference type="ARBA" id="ARBA00023157"/>
    </source>
</evidence>
<feature type="compositionally biased region" description="Low complexity" evidence="8">
    <location>
        <begin position="60"/>
        <end position="77"/>
    </location>
</feature>
<dbReference type="GO" id="GO:0005789">
    <property type="term" value="C:endoplasmic reticulum membrane"/>
    <property type="evidence" value="ECO:0007669"/>
    <property type="project" value="UniProtKB-SubCell"/>
</dbReference>
<dbReference type="PANTHER" id="PTHR15414">
    <property type="entry name" value="OS-9-RELATED"/>
    <property type="match status" value="1"/>
</dbReference>
<dbReference type="InterPro" id="IPR045149">
    <property type="entry name" value="OS-9-like"/>
</dbReference>
<comment type="similarity">
    <text evidence="2 7">Belongs to the OS-9 family.</text>
</comment>
<dbReference type="GO" id="GO:0030246">
    <property type="term" value="F:carbohydrate binding"/>
    <property type="evidence" value="ECO:0007669"/>
    <property type="project" value="UniProtKB-UniRule"/>
</dbReference>
<comment type="function">
    <text evidence="7">Lectin involved in the quality control of the secretory pathway. As a member of the endoplasmic reticulum-associated degradation lumenal (ERAD-L) surveillance system, targets misfolded endoplasmic reticulum lumenal glycoproteins for degradation.</text>
</comment>
<evidence type="ECO:0000256" key="8">
    <source>
        <dbReference type="SAM" id="MobiDB-lite"/>
    </source>
</evidence>
<dbReference type="GO" id="GO:0030970">
    <property type="term" value="P:retrograde protein transport, ER to cytosol"/>
    <property type="evidence" value="ECO:0007669"/>
    <property type="project" value="TreeGrafter"/>
</dbReference>
<evidence type="ECO:0000256" key="1">
    <source>
        <dbReference type="ARBA" id="ARBA00004367"/>
    </source>
</evidence>
<dbReference type="EMBL" id="JAPEUY010000006">
    <property type="protein sequence ID" value="KAJ4372045.1"/>
    <property type="molecule type" value="Genomic_DNA"/>
</dbReference>
<evidence type="ECO:0000313" key="11">
    <source>
        <dbReference type="EMBL" id="KAJ4372045.1"/>
    </source>
</evidence>
<evidence type="ECO:0000256" key="2">
    <source>
        <dbReference type="ARBA" id="ARBA00009918"/>
    </source>
</evidence>
<proteinExistence type="inferred from homology"/>
<keyword evidence="5 7" id="KW-0256">Endoplasmic reticulum</keyword>
<keyword evidence="4 7" id="KW-0430">Lectin</keyword>
<evidence type="ECO:0000256" key="3">
    <source>
        <dbReference type="ARBA" id="ARBA00022729"/>
    </source>
</evidence>
<evidence type="ECO:0000256" key="5">
    <source>
        <dbReference type="ARBA" id="ARBA00022824"/>
    </source>
</evidence>
<keyword evidence="12" id="KW-1185">Reference proteome</keyword>
<keyword evidence="6" id="KW-1015">Disulfide bond</keyword>
<dbReference type="GO" id="GO:0005788">
    <property type="term" value="C:endoplasmic reticulum lumen"/>
    <property type="evidence" value="ECO:0007669"/>
    <property type="project" value="UniProtKB-UniRule"/>
</dbReference>
<feature type="region of interest" description="Disordered" evidence="8">
    <location>
        <begin position="480"/>
        <end position="554"/>
    </location>
</feature>
<sequence length="554" mass="61045">MRNFWALPAVLRIALANQHAFSVFDDLLAFPQVWRATNEDRRYEIVWPDTFITEDGATSLLSRQTSPSSSSATPGSQETQELSKRDKPSSHVPLADDALEQTYEAVVLQGQRYLCSIPIIPDELPQNSTTTAEEAKAEEEKELMRASDRGFELLEGMRGNCIYYISGWWSYSFCYKDEVKQFHQLPPSRGVPIYPPVEDTSVHSFVLGKYPKEAKGKKEDARKTLGSEQGSKEAFDDEGNAKDEEKGLELPRLESKGSSRYMVQRLSGGTECDLTGRPRKIDVQFHCNPQSADRIAMIKETSTCSYLMIVDTPRLCHDVAFLPPQENLAHPITCQPVIPESQADAWTASKLEAGLREVESLILGEHADNINNNPLRDVVEGAEGSTKRLPIIGGIEVGAQALVGSEGKIIEKSVVVGGGKETYIGTVASSDGQQMSKEEMKKLNIADPKDVEKLKGNLKKLAGRKGWKLDLVDTPRGREFRGIIEADEEEEGVEKSGSGTESEGRKEGKKEGGGGKQSRMGTGKGKDDEGPRQGDDQDNDEVEGGSEEVYKDEL</sequence>
<keyword evidence="7" id="KW-0472">Membrane</keyword>
<feature type="compositionally biased region" description="Acidic residues" evidence="8">
    <location>
        <begin position="536"/>
        <end position="546"/>
    </location>
</feature>
<feature type="compositionally biased region" description="Basic and acidic residues" evidence="8">
    <location>
        <begin position="524"/>
        <end position="535"/>
    </location>
</feature>
<accession>A0A9W8YAE7</accession>
<dbReference type="Proteomes" id="UP001140560">
    <property type="component" value="Unassembled WGS sequence"/>
</dbReference>
<gene>
    <name evidence="11" type="primary">YOS9</name>
    <name evidence="11" type="ORF">N0V83_003818</name>
</gene>
<dbReference type="InterPro" id="IPR012913">
    <property type="entry name" value="OS9-like_dom"/>
</dbReference>
<reference evidence="11" key="1">
    <citation type="submission" date="2022-10" db="EMBL/GenBank/DDBJ databases">
        <title>Tapping the CABI collections for fungal endophytes: first genome assemblies for Collariella, Neodidymelliopsis, Ascochyta clinopodiicola, Didymella pomorum, Didymosphaeria variabile, Neocosmospora piperis and Neocucurbitaria cava.</title>
        <authorList>
            <person name="Hill R."/>
        </authorList>
    </citation>
    <scope>NUCLEOTIDE SEQUENCE</scope>
    <source>
        <strain evidence="11">IMI 356814</strain>
    </source>
</reference>
<dbReference type="InterPro" id="IPR009011">
    <property type="entry name" value="Man6P_isomerase_rcpt-bd_dom_sf"/>
</dbReference>
<keyword evidence="3 9" id="KW-0732">Signal</keyword>
<evidence type="ECO:0000256" key="4">
    <source>
        <dbReference type="ARBA" id="ARBA00022734"/>
    </source>
</evidence>
<dbReference type="OrthoDB" id="448954at2759"/>
<feature type="signal peptide" evidence="9">
    <location>
        <begin position="1"/>
        <end position="16"/>
    </location>
</feature>
<evidence type="ECO:0000256" key="7">
    <source>
        <dbReference type="RuleBase" id="RU369099"/>
    </source>
</evidence>